<keyword evidence="1" id="KW-0472">Membrane</keyword>
<dbReference type="SUPFAM" id="SSF54523">
    <property type="entry name" value="Pili subunits"/>
    <property type="match status" value="1"/>
</dbReference>
<dbReference type="NCBIfam" id="TIGR02532">
    <property type="entry name" value="IV_pilin_GFxxxE"/>
    <property type="match status" value="1"/>
</dbReference>
<sequence length="147" mass="16389">MKSYCKQGLGFTLLELMITLAIIGILTSIAHASFKSYVLKARRIDATETLMKLAIAQEKFYNQHMHYSTDISSATGLNHQSSLSSEGFYQLSVEIKTYVDDGQDSFVLTAKAINSQAKDEDCMSFALNNLTERKAMNNQGVENNACW</sequence>
<evidence type="ECO:0000313" key="3">
    <source>
        <dbReference type="Proteomes" id="UP001258994"/>
    </source>
</evidence>
<feature type="transmembrane region" description="Helical" evidence="1">
    <location>
        <begin position="12"/>
        <end position="34"/>
    </location>
</feature>
<reference evidence="3" key="1">
    <citation type="submission" date="2023-09" db="EMBL/GenBank/DDBJ databases">
        <authorList>
            <person name="Li S."/>
            <person name="Li X."/>
            <person name="Zhang C."/>
            <person name="Zhao Z."/>
        </authorList>
    </citation>
    <scope>NUCLEOTIDE SEQUENCE [LARGE SCALE GENOMIC DNA]</scope>
    <source>
        <strain evidence="3">SQ149</strain>
    </source>
</reference>
<dbReference type="InterPro" id="IPR012902">
    <property type="entry name" value="N_methyl_site"/>
</dbReference>
<dbReference type="Gene3D" id="3.30.700.10">
    <property type="entry name" value="Glycoprotein, Type 4 Pilin"/>
    <property type="match status" value="1"/>
</dbReference>
<name>A0ABY9TXR1_9GAMM</name>
<dbReference type="InterPro" id="IPR045584">
    <property type="entry name" value="Pilin-like"/>
</dbReference>
<accession>A0ABY9TXR1</accession>
<dbReference type="RefSeq" id="WP_348392456.1">
    <property type="nucleotide sequence ID" value="NZ_CP134145.1"/>
</dbReference>
<keyword evidence="1" id="KW-1133">Transmembrane helix</keyword>
<dbReference type="Pfam" id="PF16732">
    <property type="entry name" value="ComP_DUS"/>
    <property type="match status" value="1"/>
</dbReference>
<evidence type="ECO:0000256" key="1">
    <source>
        <dbReference type="SAM" id="Phobius"/>
    </source>
</evidence>
<gene>
    <name evidence="2" type="ORF">RGQ13_04945</name>
</gene>
<organism evidence="2 3">
    <name type="scientific">Thalassotalea psychrophila</name>
    <dbReference type="NCBI Taxonomy" id="3065647"/>
    <lineage>
        <taxon>Bacteria</taxon>
        <taxon>Pseudomonadati</taxon>
        <taxon>Pseudomonadota</taxon>
        <taxon>Gammaproteobacteria</taxon>
        <taxon>Alteromonadales</taxon>
        <taxon>Colwelliaceae</taxon>
        <taxon>Thalassotalea</taxon>
    </lineage>
</organism>
<dbReference type="Pfam" id="PF07963">
    <property type="entry name" value="N_methyl"/>
    <property type="match status" value="1"/>
</dbReference>
<keyword evidence="3" id="KW-1185">Reference proteome</keyword>
<dbReference type="Proteomes" id="UP001258994">
    <property type="component" value="Chromosome"/>
</dbReference>
<keyword evidence="1" id="KW-0812">Transmembrane</keyword>
<evidence type="ECO:0000313" key="2">
    <source>
        <dbReference type="EMBL" id="WNC73344.1"/>
    </source>
</evidence>
<dbReference type="EMBL" id="CP134145">
    <property type="protein sequence ID" value="WNC73344.1"/>
    <property type="molecule type" value="Genomic_DNA"/>
</dbReference>
<proteinExistence type="predicted"/>
<dbReference type="InterPro" id="IPR031982">
    <property type="entry name" value="PilE-like"/>
</dbReference>
<protein>
    <submittedName>
        <fullName evidence="2">Type IV pilin protein</fullName>
    </submittedName>
</protein>